<keyword evidence="2" id="KW-1185">Reference proteome</keyword>
<dbReference type="Gene3D" id="1.10.530.10">
    <property type="match status" value="1"/>
</dbReference>
<organism evidence="1 2">
    <name type="scientific">Nannocystis punicea</name>
    <dbReference type="NCBI Taxonomy" id="2995304"/>
    <lineage>
        <taxon>Bacteria</taxon>
        <taxon>Pseudomonadati</taxon>
        <taxon>Myxococcota</taxon>
        <taxon>Polyangia</taxon>
        <taxon>Nannocystales</taxon>
        <taxon>Nannocystaceae</taxon>
        <taxon>Nannocystis</taxon>
    </lineage>
</organism>
<accession>A0ABY7HIF0</accession>
<dbReference type="PANTHER" id="PTHR34408:SF1">
    <property type="entry name" value="GLYCOSYL HYDROLASE FAMILY 19 DOMAIN-CONTAINING PROTEIN HI_1415"/>
    <property type="match status" value="1"/>
</dbReference>
<reference evidence="1" key="1">
    <citation type="submission" date="2022-11" db="EMBL/GenBank/DDBJ databases">
        <title>Minimal conservation of predation-associated metabolite biosynthetic gene clusters underscores biosynthetic potential of Myxococcota including descriptions for ten novel species: Archangium lansinium sp. nov., Myxococcus landrumus sp. nov., Nannocystis bai.</title>
        <authorList>
            <person name="Ahearne A."/>
            <person name="Stevens C."/>
            <person name="Dowd S."/>
        </authorList>
    </citation>
    <scope>NUCLEOTIDE SEQUENCE</scope>
    <source>
        <strain evidence="1">Fl3</strain>
    </source>
</reference>
<proteinExistence type="predicted"/>
<dbReference type="RefSeq" id="WP_269041202.1">
    <property type="nucleotide sequence ID" value="NZ_CP114040.1"/>
</dbReference>
<evidence type="ECO:0008006" key="3">
    <source>
        <dbReference type="Google" id="ProtNLM"/>
    </source>
</evidence>
<sequence>MAHRQGLTDLDAKSGASGVDSSVGACVGDCPRCCAKVTEEQMRTIFSSASATKITGVTQAFNSAFEKFELNRCLRKAHFFAQIQQEVGASISVMAEDLHYREAGLLKNFEYFRKHPEEAKLYGKTDEHGADPEAIGNRAYADRNGNGNIESGDGWKYRGRGFIQITGKETYQNVQNQIDARYPGSGIDIMTNLESTLEPKGGMISAMAYWRWKKLNDRADNGDTGEHVDKITDIVNYYTHTRAERRANFDTTKVVFKVAECTNRPK</sequence>
<dbReference type="SUPFAM" id="SSF53955">
    <property type="entry name" value="Lysozyme-like"/>
    <property type="match status" value="1"/>
</dbReference>
<evidence type="ECO:0000313" key="1">
    <source>
        <dbReference type="EMBL" id="WAS98845.1"/>
    </source>
</evidence>
<dbReference type="InterPro" id="IPR052354">
    <property type="entry name" value="Cell_Wall_Dynamics_Protein"/>
</dbReference>
<protein>
    <recommendedName>
        <fullName evidence="3">Chitinase</fullName>
    </recommendedName>
</protein>
<dbReference type="PANTHER" id="PTHR34408">
    <property type="entry name" value="FAMILY PROTEIN, PUTATIVE-RELATED"/>
    <property type="match status" value="1"/>
</dbReference>
<name>A0ABY7HIF0_9BACT</name>
<gene>
    <name evidence="1" type="ORF">O0S08_22165</name>
</gene>
<dbReference type="InterPro" id="IPR023346">
    <property type="entry name" value="Lysozyme-like_dom_sf"/>
</dbReference>
<dbReference type="EMBL" id="CP114040">
    <property type="protein sequence ID" value="WAS98845.1"/>
    <property type="molecule type" value="Genomic_DNA"/>
</dbReference>
<evidence type="ECO:0000313" key="2">
    <source>
        <dbReference type="Proteomes" id="UP001164459"/>
    </source>
</evidence>
<dbReference type="Proteomes" id="UP001164459">
    <property type="component" value="Chromosome"/>
</dbReference>